<dbReference type="Gene3D" id="6.10.140.1960">
    <property type="match status" value="2"/>
</dbReference>
<keyword evidence="5" id="KW-1284">Encapsulin nanocompartment</keyword>
<keyword evidence="7" id="KW-1185">Reference proteome</keyword>
<gene>
    <name evidence="6" type="ORF">SH1V18_11370</name>
</gene>
<dbReference type="RefSeq" id="WP_281813182.1">
    <property type="nucleotide sequence ID" value="NZ_BRLB01000001.1"/>
</dbReference>
<dbReference type="GO" id="GO:0140737">
    <property type="term" value="C:encapsulin nanocompartment"/>
    <property type="evidence" value="ECO:0007669"/>
    <property type="project" value="UniProtKB-SubCell"/>
</dbReference>
<comment type="subcellular location">
    <subcellularLocation>
        <location evidence="4">Encapsulin nanocompartment</location>
    </subcellularLocation>
</comment>
<dbReference type="SUPFAM" id="SSF47240">
    <property type="entry name" value="Ferritin-like"/>
    <property type="match status" value="1"/>
</dbReference>
<dbReference type="EMBL" id="BRLB01000001">
    <property type="protein sequence ID" value="GKX28657.1"/>
    <property type="molecule type" value="Genomic_DNA"/>
</dbReference>
<organism evidence="6 7">
    <name type="scientific">Vallitalea longa</name>
    <dbReference type="NCBI Taxonomy" id="2936439"/>
    <lineage>
        <taxon>Bacteria</taxon>
        <taxon>Bacillati</taxon>
        <taxon>Bacillota</taxon>
        <taxon>Clostridia</taxon>
        <taxon>Lachnospirales</taxon>
        <taxon>Vallitaleaceae</taxon>
        <taxon>Vallitalea</taxon>
    </lineage>
</organism>
<dbReference type="InterPro" id="IPR054581">
    <property type="entry name" value="EncFtn-like"/>
</dbReference>
<evidence type="ECO:0000256" key="5">
    <source>
        <dbReference type="ARBA" id="ARBA00033787"/>
    </source>
</evidence>
<sequence>MSYTTEGQPQGIANILTNRIRESLISEIVAINQYNYHIHNSECASLVNLWIHIRDDEIRHFSMFSELLRKYDPMQQKMFEEIKGHVNIDFTNCFSLKSDNRINIPNSIRSDIKGELEAVILYEYVLSSNKYRDVYEVYNEIINDEKEHFEELSYAINKYDSTFGIKTHL</sequence>
<evidence type="ECO:0000256" key="4">
    <source>
        <dbReference type="ARBA" id="ARBA00033738"/>
    </source>
</evidence>
<protein>
    <recommendedName>
        <fullName evidence="8">Rubrerythrin diiron-binding domain-containing protein</fullName>
    </recommendedName>
</protein>
<keyword evidence="3" id="KW-0408">Iron</keyword>
<keyword evidence="1" id="KW-0409">Iron storage</keyword>
<evidence type="ECO:0000313" key="7">
    <source>
        <dbReference type="Proteomes" id="UP001144256"/>
    </source>
</evidence>
<dbReference type="Pfam" id="PF22277">
    <property type="entry name" value="EncFtn-like"/>
    <property type="match status" value="1"/>
</dbReference>
<evidence type="ECO:0000313" key="6">
    <source>
        <dbReference type="EMBL" id="GKX28657.1"/>
    </source>
</evidence>
<proteinExistence type="predicted"/>
<dbReference type="GO" id="GO:0046872">
    <property type="term" value="F:metal ion binding"/>
    <property type="evidence" value="ECO:0007669"/>
    <property type="project" value="UniProtKB-KW"/>
</dbReference>
<evidence type="ECO:0000256" key="2">
    <source>
        <dbReference type="ARBA" id="ARBA00022723"/>
    </source>
</evidence>
<evidence type="ECO:0008006" key="8">
    <source>
        <dbReference type="Google" id="ProtNLM"/>
    </source>
</evidence>
<dbReference type="Proteomes" id="UP001144256">
    <property type="component" value="Unassembled WGS sequence"/>
</dbReference>
<comment type="caution">
    <text evidence="6">The sequence shown here is derived from an EMBL/GenBank/DDBJ whole genome shotgun (WGS) entry which is preliminary data.</text>
</comment>
<evidence type="ECO:0000256" key="1">
    <source>
        <dbReference type="ARBA" id="ARBA00022434"/>
    </source>
</evidence>
<dbReference type="CDD" id="cd00657">
    <property type="entry name" value="Ferritin_like"/>
    <property type="match status" value="1"/>
</dbReference>
<keyword evidence="2" id="KW-0479">Metal-binding</keyword>
<dbReference type="InterPro" id="IPR009078">
    <property type="entry name" value="Ferritin-like_SF"/>
</dbReference>
<dbReference type="GO" id="GO:0006879">
    <property type="term" value="P:intracellular iron ion homeostasis"/>
    <property type="evidence" value="ECO:0007669"/>
    <property type="project" value="UniProtKB-KW"/>
</dbReference>
<evidence type="ECO:0000256" key="3">
    <source>
        <dbReference type="ARBA" id="ARBA00023004"/>
    </source>
</evidence>
<name>A0A9W5Y7V6_9FIRM</name>
<reference evidence="6" key="1">
    <citation type="submission" date="2022-06" db="EMBL/GenBank/DDBJ databases">
        <title>Vallitalea longa sp. nov., an anaerobic bacterium isolated from marine sediment.</title>
        <authorList>
            <person name="Hirano S."/>
            <person name="Terahara T."/>
            <person name="Mori K."/>
            <person name="Hamada M."/>
            <person name="Matsumoto R."/>
            <person name="Kobayashi T."/>
        </authorList>
    </citation>
    <scope>NUCLEOTIDE SEQUENCE</scope>
    <source>
        <strain evidence="6">SH18-1</strain>
    </source>
</reference>
<accession>A0A9W5Y7V6</accession>
<dbReference type="AlphaFoldDB" id="A0A9W5Y7V6"/>